<gene>
    <name evidence="5" type="ordered locus">W5S_0118</name>
</gene>
<dbReference type="STRING" id="1905730.W5S_0118"/>
<proteinExistence type="inferred from homology"/>
<accession>A0A0H3I125</accession>
<reference evidence="5 6" key="1">
    <citation type="journal article" date="2012" name="J. Bacteriol.">
        <title>Genome sequence of Pectobacterium sp. strain SCC3193.</title>
        <authorList>
            <person name="Koskinen J.P."/>
            <person name="Laine P."/>
            <person name="Niemi O."/>
            <person name="Nykyri J."/>
            <person name="Harjunpaa H."/>
            <person name="Auvinen P."/>
            <person name="Paulin L."/>
            <person name="Pirhonen M."/>
            <person name="Palva T."/>
            <person name="Holm L."/>
        </authorList>
    </citation>
    <scope>NUCLEOTIDE SEQUENCE [LARGE SCALE GENOMIC DNA]</scope>
    <source>
        <strain evidence="5 6">SCC3193</strain>
    </source>
</reference>
<dbReference type="InterPro" id="IPR022789">
    <property type="entry name" value="ParD"/>
</dbReference>
<dbReference type="Pfam" id="PF03693">
    <property type="entry name" value="ParD_antitoxin"/>
    <property type="match status" value="1"/>
</dbReference>
<dbReference type="Gene3D" id="6.10.10.120">
    <property type="entry name" value="Antitoxin ParD1-like"/>
    <property type="match status" value="1"/>
</dbReference>
<dbReference type="AlphaFoldDB" id="A0A0H3I125"/>
<dbReference type="EMBL" id="CP003415">
    <property type="protein sequence ID" value="AFI88257.1"/>
    <property type="molecule type" value="Genomic_DNA"/>
</dbReference>
<evidence type="ECO:0000256" key="3">
    <source>
        <dbReference type="ARBA" id="ARBA00022649"/>
    </source>
</evidence>
<comment type="similarity">
    <text evidence="1">Belongs to the ParD antitoxin family.</text>
</comment>
<evidence type="ECO:0000256" key="2">
    <source>
        <dbReference type="ARBA" id="ARBA00017940"/>
    </source>
</evidence>
<dbReference type="InterPro" id="IPR038296">
    <property type="entry name" value="ParD_sf"/>
</dbReference>
<evidence type="ECO:0000313" key="6">
    <source>
        <dbReference type="Proteomes" id="UP000008044"/>
    </source>
</evidence>
<comment type="function">
    <text evidence="4">Antitoxin component of a type II toxin-antitoxin (TA) system. Neutralizes the effect of toxin ParE.</text>
</comment>
<evidence type="ECO:0000313" key="5">
    <source>
        <dbReference type="EMBL" id="AFI88257.1"/>
    </source>
</evidence>
<organism evidence="5 6">
    <name type="scientific">Pectobacterium parmentieri</name>
    <dbReference type="NCBI Taxonomy" id="1905730"/>
    <lineage>
        <taxon>Bacteria</taxon>
        <taxon>Pseudomonadati</taxon>
        <taxon>Pseudomonadota</taxon>
        <taxon>Gammaproteobacteria</taxon>
        <taxon>Enterobacterales</taxon>
        <taxon>Pectobacteriaceae</taxon>
        <taxon>Pectobacterium</taxon>
    </lineage>
</organism>
<dbReference type="KEGG" id="pec:W5S_0118"/>
<protein>
    <recommendedName>
        <fullName evidence="2">Antitoxin ParD</fullName>
    </recommendedName>
</protein>
<name>A0A0H3I125_PECPM</name>
<dbReference type="HOGENOM" id="CLU_144805_2_0_6"/>
<evidence type="ECO:0000256" key="4">
    <source>
        <dbReference type="ARBA" id="ARBA00037106"/>
    </source>
</evidence>
<dbReference type="RefSeq" id="WP_014698431.1">
    <property type="nucleotide sequence ID" value="NC_017845.1"/>
</dbReference>
<sequence>MPRTTSITIGEQLDDFVSKLIDSGRYSSTSEVIRSALRLLEQQESKTEALKKAIYAGEQSGESSLTLREIAAKKEARTECINSLILQQKISQASLSTH</sequence>
<dbReference type="PATRIC" id="fig|1166016.3.peg.124"/>
<dbReference type="PANTHER" id="PTHR36582:SF2">
    <property type="entry name" value="ANTITOXIN PARD"/>
    <property type="match status" value="1"/>
</dbReference>
<dbReference type="eggNOG" id="COG3609">
    <property type="taxonomic scope" value="Bacteria"/>
</dbReference>
<dbReference type="Proteomes" id="UP000008044">
    <property type="component" value="Chromosome"/>
</dbReference>
<evidence type="ECO:0000256" key="1">
    <source>
        <dbReference type="ARBA" id="ARBA00008580"/>
    </source>
</evidence>
<dbReference type="CDD" id="cd22231">
    <property type="entry name" value="RHH_NikR_HicB-like"/>
    <property type="match status" value="1"/>
</dbReference>
<dbReference type="SUPFAM" id="SSF47598">
    <property type="entry name" value="Ribbon-helix-helix"/>
    <property type="match status" value="1"/>
</dbReference>
<dbReference type="InterPro" id="IPR010985">
    <property type="entry name" value="Ribbon_hlx_hlx"/>
</dbReference>
<keyword evidence="3" id="KW-1277">Toxin-antitoxin system</keyword>
<dbReference type="NCBIfam" id="TIGR02606">
    <property type="entry name" value="antidote_CC2985"/>
    <property type="match status" value="1"/>
</dbReference>
<dbReference type="GO" id="GO:0006355">
    <property type="term" value="P:regulation of DNA-templated transcription"/>
    <property type="evidence" value="ECO:0007669"/>
    <property type="project" value="InterPro"/>
</dbReference>
<dbReference type="PANTHER" id="PTHR36582">
    <property type="entry name" value="ANTITOXIN PARD"/>
    <property type="match status" value="1"/>
</dbReference>